<evidence type="ECO:0000313" key="2">
    <source>
        <dbReference type="Proteomes" id="UP000237347"/>
    </source>
</evidence>
<protein>
    <submittedName>
        <fullName evidence="1">Uncharacterized protein</fullName>
    </submittedName>
</protein>
<proteinExistence type="predicted"/>
<dbReference type="Proteomes" id="UP000237347">
    <property type="component" value="Unassembled WGS sequence"/>
</dbReference>
<evidence type="ECO:0000313" key="1">
    <source>
        <dbReference type="EMBL" id="KAK7846843.1"/>
    </source>
</evidence>
<keyword evidence="2" id="KW-1185">Reference proteome</keyword>
<organism evidence="1 2">
    <name type="scientific">Quercus suber</name>
    <name type="common">Cork oak</name>
    <dbReference type="NCBI Taxonomy" id="58331"/>
    <lineage>
        <taxon>Eukaryota</taxon>
        <taxon>Viridiplantae</taxon>
        <taxon>Streptophyta</taxon>
        <taxon>Embryophyta</taxon>
        <taxon>Tracheophyta</taxon>
        <taxon>Spermatophyta</taxon>
        <taxon>Magnoliopsida</taxon>
        <taxon>eudicotyledons</taxon>
        <taxon>Gunneridae</taxon>
        <taxon>Pentapetalae</taxon>
        <taxon>rosids</taxon>
        <taxon>fabids</taxon>
        <taxon>Fagales</taxon>
        <taxon>Fagaceae</taxon>
        <taxon>Quercus</taxon>
    </lineage>
</organism>
<name>A0AAW0L580_QUESU</name>
<dbReference type="GO" id="GO:0000184">
    <property type="term" value="P:nuclear-transcribed mRNA catabolic process, nonsense-mediated decay"/>
    <property type="evidence" value="ECO:0007669"/>
    <property type="project" value="InterPro"/>
</dbReference>
<dbReference type="PANTHER" id="PTHR14270:SF0">
    <property type="entry name" value="NONSENSE-MEDIATED MRNA DECAY FACTOR SMG9"/>
    <property type="match status" value="1"/>
</dbReference>
<sequence length="150" mass="17460">MSRFFYVMSSEFHFYIISRSCATLLFNMLFRTEGYNMTKDQPFSSVASGAQCTDPDSVWPNLFVIPLKNKDESPRGQYESYNTSLWKMRDQICLSDFLLQVLSMKCPSFARTVSERDWLKNVAKIWELVKSSPIIAEYSKTLQSSGLFRR</sequence>
<dbReference type="InterPro" id="IPR039177">
    <property type="entry name" value="SMG9"/>
</dbReference>
<gene>
    <name evidence="1" type="ORF">CFP56_007359</name>
</gene>
<dbReference type="EMBL" id="PKMF04000149">
    <property type="protein sequence ID" value="KAK7846843.1"/>
    <property type="molecule type" value="Genomic_DNA"/>
</dbReference>
<reference evidence="1 2" key="1">
    <citation type="journal article" date="2018" name="Sci. Data">
        <title>The draft genome sequence of cork oak.</title>
        <authorList>
            <person name="Ramos A.M."/>
            <person name="Usie A."/>
            <person name="Barbosa P."/>
            <person name="Barros P.M."/>
            <person name="Capote T."/>
            <person name="Chaves I."/>
            <person name="Simoes F."/>
            <person name="Abreu I."/>
            <person name="Carrasquinho I."/>
            <person name="Faro C."/>
            <person name="Guimaraes J.B."/>
            <person name="Mendonca D."/>
            <person name="Nobrega F."/>
            <person name="Rodrigues L."/>
            <person name="Saibo N.J.M."/>
            <person name="Varela M.C."/>
            <person name="Egas C."/>
            <person name="Matos J."/>
            <person name="Miguel C.M."/>
            <person name="Oliveira M.M."/>
            <person name="Ricardo C.P."/>
            <person name="Goncalves S."/>
        </authorList>
    </citation>
    <scope>NUCLEOTIDE SEQUENCE [LARGE SCALE GENOMIC DNA]</scope>
    <source>
        <strain evidence="2">cv. HL8</strain>
    </source>
</reference>
<dbReference type="AlphaFoldDB" id="A0AAW0L580"/>
<accession>A0AAW0L580</accession>
<comment type="caution">
    <text evidence="1">The sequence shown here is derived from an EMBL/GenBank/DDBJ whole genome shotgun (WGS) entry which is preliminary data.</text>
</comment>
<dbReference type="PANTHER" id="PTHR14270">
    <property type="entry name" value="NONSENSE-MEDIATED MRNA DECAY FACTOR SMG9"/>
    <property type="match status" value="1"/>
</dbReference>